<keyword evidence="3" id="KW-0963">Cytoplasm</keyword>
<dbReference type="Pfam" id="PF09701">
    <property type="entry name" value="Cas_Cmr5"/>
    <property type="match status" value="1"/>
</dbReference>
<comment type="similarity">
    <text evidence="2">Belongs to the CRISPR system Cmr5 family.</text>
</comment>
<evidence type="ECO:0000256" key="6">
    <source>
        <dbReference type="SAM" id="Phobius"/>
    </source>
</evidence>
<name>A0A8J2YC19_9BACL</name>
<organism evidence="7 8">
    <name type="scientific">Pullulanibacillus camelliae</name>
    <dbReference type="NCBI Taxonomy" id="1707096"/>
    <lineage>
        <taxon>Bacteria</taxon>
        <taxon>Bacillati</taxon>
        <taxon>Bacillota</taxon>
        <taxon>Bacilli</taxon>
        <taxon>Bacillales</taxon>
        <taxon>Sporolactobacillaceae</taxon>
        <taxon>Pullulanibacillus</taxon>
    </lineage>
</organism>
<keyword evidence="6" id="KW-0812">Transmembrane</keyword>
<dbReference type="CDD" id="cd09749">
    <property type="entry name" value="Cmr5_III-B"/>
    <property type="match status" value="1"/>
</dbReference>
<evidence type="ECO:0000256" key="3">
    <source>
        <dbReference type="ARBA" id="ARBA00022490"/>
    </source>
</evidence>
<dbReference type="Proteomes" id="UP000628775">
    <property type="component" value="Unassembled WGS sequence"/>
</dbReference>
<accession>A0A8J2YC19</accession>
<dbReference type="GO" id="GO:0005737">
    <property type="term" value="C:cytoplasm"/>
    <property type="evidence" value="ECO:0007669"/>
    <property type="project" value="UniProtKB-SubCell"/>
</dbReference>
<dbReference type="NCBIfam" id="TIGR01881">
    <property type="entry name" value="cas_Cmr5"/>
    <property type="match status" value="1"/>
</dbReference>
<dbReference type="SUPFAM" id="SSF158568">
    <property type="entry name" value="AF1862-like"/>
    <property type="match status" value="1"/>
</dbReference>
<comment type="subcellular location">
    <subcellularLocation>
        <location evidence="1">Cytoplasm</location>
    </subcellularLocation>
</comment>
<dbReference type="AlphaFoldDB" id="A0A8J2YC19"/>
<reference evidence="7" key="1">
    <citation type="journal article" date="2014" name="Int. J. Syst. Evol. Microbiol.">
        <title>Complete genome sequence of Corynebacterium casei LMG S-19264T (=DSM 44701T), isolated from a smear-ripened cheese.</title>
        <authorList>
            <consortium name="US DOE Joint Genome Institute (JGI-PGF)"/>
            <person name="Walter F."/>
            <person name="Albersmeier A."/>
            <person name="Kalinowski J."/>
            <person name="Ruckert C."/>
        </authorList>
    </citation>
    <scope>NUCLEOTIDE SEQUENCE</scope>
    <source>
        <strain evidence="7">CGMCC 1.15371</strain>
    </source>
</reference>
<evidence type="ECO:0000256" key="1">
    <source>
        <dbReference type="ARBA" id="ARBA00004496"/>
    </source>
</evidence>
<protein>
    <recommendedName>
        <fullName evidence="5">CRISPR type III-B/RAMP module-associated protein Cmr5</fullName>
    </recommendedName>
</protein>
<keyword evidence="4" id="KW-0051">Antiviral defense</keyword>
<dbReference type="Gene3D" id="1.10.520.30">
    <property type="entry name" value="AF1862-like domain"/>
    <property type="match status" value="1"/>
</dbReference>
<evidence type="ECO:0000256" key="2">
    <source>
        <dbReference type="ARBA" id="ARBA00006161"/>
    </source>
</evidence>
<evidence type="ECO:0000256" key="5">
    <source>
        <dbReference type="ARBA" id="ARBA00030001"/>
    </source>
</evidence>
<keyword evidence="6" id="KW-0472">Membrane</keyword>
<dbReference type="InterPro" id="IPR010160">
    <property type="entry name" value="CRISPR-assoc_prot_Cmr5"/>
</dbReference>
<comment type="caution">
    <text evidence="7">The sequence shown here is derived from an EMBL/GenBank/DDBJ whole genome shotgun (WGS) entry which is preliminary data.</text>
</comment>
<evidence type="ECO:0000313" key="7">
    <source>
        <dbReference type="EMBL" id="GGE35332.1"/>
    </source>
</evidence>
<evidence type="ECO:0000313" key="8">
    <source>
        <dbReference type="Proteomes" id="UP000628775"/>
    </source>
</evidence>
<dbReference type="GO" id="GO:0051607">
    <property type="term" value="P:defense response to virus"/>
    <property type="evidence" value="ECO:0007669"/>
    <property type="project" value="UniProtKB-KW"/>
</dbReference>
<feature type="transmembrane region" description="Helical" evidence="6">
    <location>
        <begin position="34"/>
        <end position="55"/>
    </location>
</feature>
<proteinExistence type="inferred from homology"/>
<dbReference type="EMBL" id="BMIR01000004">
    <property type="protein sequence ID" value="GGE35332.1"/>
    <property type="molecule type" value="Genomic_DNA"/>
</dbReference>
<keyword evidence="8" id="KW-1185">Reference proteome</keyword>
<dbReference type="RefSeq" id="WP_188690824.1">
    <property type="nucleotide sequence ID" value="NZ_BMIR01000004.1"/>
</dbReference>
<evidence type="ECO:0000256" key="4">
    <source>
        <dbReference type="ARBA" id="ARBA00023118"/>
    </source>
</evidence>
<dbReference type="InterPro" id="IPR023101">
    <property type="entry name" value="AF1862-like_dom_sf"/>
</dbReference>
<sequence length="122" mass="14417">MRKQLANERARFAFKEVSGLKKNLKKEFSRYRSLVRSFPAMILTNGYGSAMAFLFSKQKTSSEGLLYIQLSKWLNERSLFKSHKEDLMEYITEQSQDVYRQLTSETLALLEWLKRFAEGMDR</sequence>
<keyword evidence="6" id="KW-1133">Transmembrane helix</keyword>
<gene>
    <name evidence="7" type="ORF">GCM10011391_12560</name>
</gene>
<reference evidence="7" key="2">
    <citation type="submission" date="2020-09" db="EMBL/GenBank/DDBJ databases">
        <authorList>
            <person name="Sun Q."/>
            <person name="Zhou Y."/>
        </authorList>
    </citation>
    <scope>NUCLEOTIDE SEQUENCE</scope>
    <source>
        <strain evidence="7">CGMCC 1.15371</strain>
    </source>
</reference>